<evidence type="ECO:0000256" key="1">
    <source>
        <dbReference type="SAM" id="MobiDB-lite"/>
    </source>
</evidence>
<keyword evidence="3" id="KW-1185">Reference proteome</keyword>
<feature type="compositionally biased region" description="Low complexity" evidence="1">
    <location>
        <begin position="76"/>
        <end position="96"/>
    </location>
</feature>
<organism evidence="2 3">
    <name type="scientific">Solilutibacter oculi</name>
    <dbReference type="NCBI Taxonomy" id="2698682"/>
    <lineage>
        <taxon>Bacteria</taxon>
        <taxon>Pseudomonadati</taxon>
        <taxon>Pseudomonadota</taxon>
        <taxon>Gammaproteobacteria</taxon>
        <taxon>Lysobacterales</taxon>
        <taxon>Lysobacteraceae</taxon>
        <taxon>Solilutibacter</taxon>
    </lineage>
</organism>
<reference evidence="3" key="1">
    <citation type="submission" date="2018-05" db="EMBL/GenBank/DDBJ databases">
        <title>Luteimonas pekinense sp. nov., isolated from human Meibomian gland secretions, Beijing, China.</title>
        <authorList>
            <person name="Wen T."/>
            <person name="Bai H."/>
            <person name="Lv H."/>
        </authorList>
    </citation>
    <scope>NUCLEOTIDE SEQUENCE [LARGE SCALE GENOMIC DNA]</scope>
    <source>
        <strain evidence="3">83-4</strain>
    </source>
</reference>
<dbReference type="EMBL" id="CP029556">
    <property type="protein sequence ID" value="AXA83507.1"/>
    <property type="molecule type" value="Genomic_DNA"/>
</dbReference>
<gene>
    <name evidence="2" type="ORF">DCD74_01295</name>
</gene>
<name>A0A344J397_9GAMM</name>
<proteinExistence type="predicted"/>
<feature type="region of interest" description="Disordered" evidence="1">
    <location>
        <begin position="70"/>
        <end position="96"/>
    </location>
</feature>
<dbReference type="KEGG" id="lue:DCD74_01295"/>
<dbReference type="AlphaFoldDB" id="A0A344J397"/>
<evidence type="ECO:0000313" key="3">
    <source>
        <dbReference type="Proteomes" id="UP000251842"/>
    </source>
</evidence>
<accession>A0A344J397</accession>
<protein>
    <submittedName>
        <fullName evidence="2">Uncharacterized protein</fullName>
    </submittedName>
</protein>
<dbReference type="Proteomes" id="UP000251842">
    <property type="component" value="Chromosome"/>
</dbReference>
<evidence type="ECO:0000313" key="2">
    <source>
        <dbReference type="EMBL" id="AXA83507.1"/>
    </source>
</evidence>
<sequence length="118" mass="12673">MNDPLRDDRFDAAMRARYHAAADALPMRLRVALREAPAPRAAWWAHWQWPAGLATAMAVGLVAFTLQRAPQPAKPPVATNAANAASPSPSPASADPLALDPDFYAWLASSDAQQLAME</sequence>
<dbReference type="RefSeq" id="WP_112925729.1">
    <property type="nucleotide sequence ID" value="NZ_CP029556.1"/>
</dbReference>